<evidence type="ECO:0000256" key="4">
    <source>
        <dbReference type="ARBA" id="ARBA00022643"/>
    </source>
</evidence>
<dbReference type="EMBL" id="BARV01035310">
    <property type="protein sequence ID" value="GAI55988.1"/>
    <property type="molecule type" value="Genomic_DNA"/>
</dbReference>
<dbReference type="SUPFAM" id="SSF52374">
    <property type="entry name" value="Nucleotidylyl transferase"/>
    <property type="match status" value="1"/>
</dbReference>
<dbReference type="Gene3D" id="3.40.50.620">
    <property type="entry name" value="HUPs"/>
    <property type="match status" value="1"/>
</dbReference>
<dbReference type="AlphaFoldDB" id="X1PJI8"/>
<evidence type="ECO:0000256" key="5">
    <source>
        <dbReference type="ARBA" id="ARBA00022679"/>
    </source>
</evidence>
<comment type="caution">
    <text evidence="11">The sequence shown here is derived from an EMBL/GenBank/DDBJ whole genome shotgun (WGS) entry which is preliminary data.</text>
</comment>
<keyword evidence="7" id="KW-0547">Nucleotide-binding</keyword>
<keyword evidence="4" id="KW-0288">FMN</keyword>
<evidence type="ECO:0000256" key="9">
    <source>
        <dbReference type="ARBA" id="ARBA00022840"/>
    </source>
</evidence>
<organism evidence="11">
    <name type="scientific">marine sediment metagenome</name>
    <dbReference type="NCBI Taxonomy" id="412755"/>
    <lineage>
        <taxon>unclassified sequences</taxon>
        <taxon>metagenomes</taxon>
        <taxon>ecological metagenomes</taxon>
    </lineage>
</organism>
<evidence type="ECO:0000256" key="7">
    <source>
        <dbReference type="ARBA" id="ARBA00022741"/>
    </source>
</evidence>
<keyword evidence="6" id="KW-0548">Nucleotidyltransferase</keyword>
<keyword evidence="9" id="KW-0067">ATP-binding</keyword>
<dbReference type="GO" id="GO:0006747">
    <property type="term" value="P:FAD biosynthetic process"/>
    <property type="evidence" value="ECO:0007669"/>
    <property type="project" value="UniProtKB-UniPathway"/>
</dbReference>
<sequence>MPIEPELVSIAPQRETLLTIGVFDGVHAGHRYLLEQLQLRAAEKSLLSAVLTFNPHPQSVLHPQSQLRWLSDVEDRVKSLQGLGIDLVAVLTFSPEVARLSAREFMSLVRKHLR</sequence>
<protein>
    <recommendedName>
        <fullName evidence="2">FAD synthase</fullName>
        <ecNumber evidence="2">2.7.7.2</ecNumber>
    </recommendedName>
</protein>
<dbReference type="UniPathway" id="UPA00277">
    <property type="reaction ID" value="UER00407"/>
</dbReference>
<keyword evidence="5" id="KW-0808">Transferase</keyword>
<dbReference type="InterPro" id="IPR004821">
    <property type="entry name" value="Cyt_trans-like"/>
</dbReference>
<keyword evidence="8" id="KW-0274">FAD</keyword>
<dbReference type="GO" id="GO:0005524">
    <property type="term" value="F:ATP binding"/>
    <property type="evidence" value="ECO:0007669"/>
    <property type="project" value="UniProtKB-KW"/>
</dbReference>
<dbReference type="NCBIfam" id="TIGR00125">
    <property type="entry name" value="cyt_tran_rel"/>
    <property type="match status" value="1"/>
</dbReference>
<dbReference type="EC" id="2.7.7.2" evidence="2"/>
<keyword evidence="3" id="KW-0285">Flavoprotein</keyword>
<dbReference type="GO" id="GO:0003919">
    <property type="term" value="F:FMN adenylyltransferase activity"/>
    <property type="evidence" value="ECO:0007669"/>
    <property type="project" value="UniProtKB-EC"/>
</dbReference>
<proteinExistence type="predicted"/>
<evidence type="ECO:0000256" key="1">
    <source>
        <dbReference type="ARBA" id="ARBA00004726"/>
    </source>
</evidence>
<dbReference type="InterPro" id="IPR015864">
    <property type="entry name" value="FAD_synthase"/>
</dbReference>
<name>X1PJI8_9ZZZZ</name>
<feature type="domain" description="FAD synthetase" evidence="10">
    <location>
        <begin position="12"/>
        <end position="109"/>
    </location>
</feature>
<comment type="pathway">
    <text evidence="1">Cofactor biosynthesis; FAD biosynthesis; FAD from FMN: step 1/1.</text>
</comment>
<dbReference type="GO" id="GO:0009231">
    <property type="term" value="P:riboflavin biosynthetic process"/>
    <property type="evidence" value="ECO:0007669"/>
    <property type="project" value="InterPro"/>
</dbReference>
<evidence type="ECO:0000313" key="11">
    <source>
        <dbReference type="EMBL" id="GAI55988.1"/>
    </source>
</evidence>
<dbReference type="Pfam" id="PF06574">
    <property type="entry name" value="FAD_syn"/>
    <property type="match status" value="1"/>
</dbReference>
<reference evidence="11" key="1">
    <citation type="journal article" date="2014" name="Front. Microbiol.">
        <title>High frequency of phylogenetically diverse reductive dehalogenase-homologous genes in deep subseafloor sedimentary metagenomes.</title>
        <authorList>
            <person name="Kawai M."/>
            <person name="Futagami T."/>
            <person name="Toyoda A."/>
            <person name="Takaki Y."/>
            <person name="Nishi S."/>
            <person name="Hori S."/>
            <person name="Arai W."/>
            <person name="Tsubouchi T."/>
            <person name="Morono Y."/>
            <person name="Uchiyama I."/>
            <person name="Ito T."/>
            <person name="Fujiyama A."/>
            <person name="Inagaki F."/>
            <person name="Takami H."/>
        </authorList>
    </citation>
    <scope>NUCLEOTIDE SEQUENCE</scope>
    <source>
        <strain evidence="11">Expedition CK06-06</strain>
    </source>
</reference>
<evidence type="ECO:0000256" key="3">
    <source>
        <dbReference type="ARBA" id="ARBA00022630"/>
    </source>
</evidence>
<accession>X1PJI8</accession>
<evidence type="ECO:0000256" key="6">
    <source>
        <dbReference type="ARBA" id="ARBA00022695"/>
    </source>
</evidence>
<gene>
    <name evidence="11" type="ORF">S06H3_55122</name>
</gene>
<evidence type="ECO:0000256" key="2">
    <source>
        <dbReference type="ARBA" id="ARBA00012393"/>
    </source>
</evidence>
<evidence type="ECO:0000259" key="10">
    <source>
        <dbReference type="Pfam" id="PF06574"/>
    </source>
</evidence>
<dbReference type="InterPro" id="IPR014729">
    <property type="entry name" value="Rossmann-like_a/b/a_fold"/>
</dbReference>
<feature type="non-terminal residue" evidence="11">
    <location>
        <position position="114"/>
    </location>
</feature>
<evidence type="ECO:0000256" key="8">
    <source>
        <dbReference type="ARBA" id="ARBA00022827"/>
    </source>
</evidence>